<evidence type="ECO:0000313" key="2">
    <source>
        <dbReference type="Proteomes" id="UP001430804"/>
    </source>
</evidence>
<organism evidence="1 2">
    <name type="scientific">Pseudohoeflea coraliihabitans</name>
    <dbReference type="NCBI Taxonomy" id="2860393"/>
    <lineage>
        <taxon>Bacteria</taxon>
        <taxon>Pseudomonadati</taxon>
        <taxon>Pseudomonadota</taxon>
        <taxon>Alphaproteobacteria</taxon>
        <taxon>Hyphomicrobiales</taxon>
        <taxon>Rhizobiaceae</taxon>
        <taxon>Pseudohoeflea</taxon>
    </lineage>
</organism>
<dbReference type="Pfam" id="PF00908">
    <property type="entry name" value="dTDP_sugar_isom"/>
    <property type="match status" value="1"/>
</dbReference>
<dbReference type="CDD" id="cd00438">
    <property type="entry name" value="cupin_RmlC"/>
    <property type="match status" value="1"/>
</dbReference>
<comment type="caution">
    <text evidence="1">The sequence shown here is derived from an EMBL/GenBank/DDBJ whole genome shotgun (WGS) entry which is preliminary data.</text>
</comment>
<dbReference type="InterPro" id="IPR000888">
    <property type="entry name" value="RmlC-like"/>
</dbReference>
<accession>A0ABS6WNN9</accession>
<name>A0ABS6WNN9_9HYPH</name>
<proteinExistence type="predicted"/>
<evidence type="ECO:0000313" key="1">
    <source>
        <dbReference type="EMBL" id="MBW3097510.1"/>
    </source>
</evidence>
<dbReference type="RefSeq" id="WP_219201413.1">
    <property type="nucleotide sequence ID" value="NZ_JAHWQX010000002.1"/>
</dbReference>
<sequence length="185" mass="20165">MKLEVTPLQGGPSPVPALVRRSAFRDARGVFSRLFALEELAPFGWSDGIAHINHSATPHAGTVRGLHFQEPPHAEMKLVTVLQGKIFDVIVDMRKDSPNRFLPLTVELSAETGTALLIPQGFAHGFQTLTDDVALLYLHSAAYAPAAARGLRPDDPALSISWPLPLKHCSEQDRAWPLIGHRQGS</sequence>
<keyword evidence="2" id="KW-1185">Reference proteome</keyword>
<dbReference type="EMBL" id="JAHWQX010000002">
    <property type="protein sequence ID" value="MBW3097510.1"/>
    <property type="molecule type" value="Genomic_DNA"/>
</dbReference>
<gene>
    <name evidence="1" type="ORF">KY465_09480</name>
</gene>
<dbReference type="PANTHER" id="PTHR21047">
    <property type="entry name" value="DTDP-6-DEOXY-D-GLUCOSE-3,5 EPIMERASE"/>
    <property type="match status" value="1"/>
</dbReference>
<reference evidence="1" key="1">
    <citation type="submission" date="2021-07" db="EMBL/GenBank/DDBJ databases">
        <title>Pseudohoeflea marina sp. nov. a polyhydroxyalcanoate-producing bacterium.</title>
        <authorList>
            <person name="Zheng W."/>
            <person name="Yu S."/>
            <person name="Huang Y."/>
        </authorList>
    </citation>
    <scope>NUCLEOTIDE SEQUENCE</scope>
    <source>
        <strain evidence="1">DP4N28-3</strain>
    </source>
</reference>
<dbReference type="Proteomes" id="UP001430804">
    <property type="component" value="Unassembled WGS sequence"/>
</dbReference>
<protein>
    <submittedName>
        <fullName evidence="1">dTDP-4-dehydrorhamnose 3,5-epimerase</fullName>
    </submittedName>
</protein>
<dbReference type="PANTHER" id="PTHR21047:SF2">
    <property type="entry name" value="THYMIDINE DIPHOSPHO-4-KETO-RHAMNOSE 3,5-EPIMERASE"/>
    <property type="match status" value="1"/>
</dbReference>